<organism evidence="1 3">
    <name type="scientific">Laetiporus sulphureus 93-53</name>
    <dbReference type="NCBI Taxonomy" id="1314785"/>
    <lineage>
        <taxon>Eukaryota</taxon>
        <taxon>Fungi</taxon>
        <taxon>Dikarya</taxon>
        <taxon>Basidiomycota</taxon>
        <taxon>Agaricomycotina</taxon>
        <taxon>Agaricomycetes</taxon>
        <taxon>Polyporales</taxon>
        <taxon>Laetiporus</taxon>
    </lineage>
</organism>
<protein>
    <submittedName>
        <fullName evidence="1">Uncharacterized protein</fullName>
    </submittedName>
</protein>
<evidence type="ECO:0000313" key="2">
    <source>
        <dbReference type="EMBL" id="KZT06392.1"/>
    </source>
</evidence>
<accession>A0A165B1Z1</accession>
<dbReference type="GeneID" id="63829601"/>
<evidence type="ECO:0000313" key="3">
    <source>
        <dbReference type="Proteomes" id="UP000076871"/>
    </source>
</evidence>
<gene>
    <name evidence="2" type="ORF">LAESUDRAFT_759243</name>
    <name evidence="1" type="ORF">LAESUDRAFT_764947</name>
</gene>
<dbReference type="EMBL" id="KV427624">
    <property type="protein sequence ID" value="KZT06392.1"/>
    <property type="molecule type" value="Genomic_DNA"/>
</dbReference>
<name>A0A165B1Z1_9APHY</name>
<proteinExistence type="predicted"/>
<dbReference type="RefSeq" id="XP_040764132.1">
    <property type="nucleotide sequence ID" value="XM_040912573.1"/>
</dbReference>
<dbReference type="EMBL" id="KV427698">
    <property type="protein sequence ID" value="KZT00079.1"/>
    <property type="molecule type" value="Genomic_DNA"/>
</dbReference>
<reference evidence="1 3" key="1">
    <citation type="journal article" date="2016" name="Mol. Biol. Evol.">
        <title>Comparative Genomics of Early-Diverging Mushroom-Forming Fungi Provides Insights into the Origins of Lignocellulose Decay Capabilities.</title>
        <authorList>
            <person name="Nagy L.G."/>
            <person name="Riley R."/>
            <person name="Tritt A."/>
            <person name="Adam C."/>
            <person name="Daum C."/>
            <person name="Floudas D."/>
            <person name="Sun H."/>
            <person name="Yadav J.S."/>
            <person name="Pangilinan J."/>
            <person name="Larsson K.H."/>
            <person name="Matsuura K."/>
            <person name="Barry K."/>
            <person name="Labutti K."/>
            <person name="Kuo R."/>
            <person name="Ohm R.A."/>
            <person name="Bhattacharya S.S."/>
            <person name="Shirouzu T."/>
            <person name="Yoshinaga Y."/>
            <person name="Martin F.M."/>
            <person name="Grigoriev I.V."/>
            <person name="Hibbett D.S."/>
        </authorList>
    </citation>
    <scope>NUCLEOTIDE SEQUENCE [LARGE SCALE GENOMIC DNA]</scope>
    <source>
        <strain evidence="1 3">93-53</strain>
    </source>
</reference>
<evidence type="ECO:0000313" key="1">
    <source>
        <dbReference type="EMBL" id="KZT00079.1"/>
    </source>
</evidence>
<sequence length="132" mass="14998">MSSSPPPGIFSFYFSDFKELPDQAKAWLTTLDNIIMDVPALDTLKKVWHHWVDMFVLTLTELRICSPFIATPVFGIMASMLDWLMFHSWPKFDLWLAAAIGHTDLAAFHSASTKASFMELHTKMTGIVEMVD</sequence>
<dbReference type="AlphaFoldDB" id="A0A165B1Z1"/>
<dbReference type="Proteomes" id="UP000076871">
    <property type="component" value="Unassembled WGS sequence"/>
</dbReference>
<keyword evidence="3" id="KW-1185">Reference proteome</keyword>